<accession>Q5C2R3</accession>
<protein>
    <submittedName>
        <fullName evidence="1">Uncharacterized protein</fullName>
    </submittedName>
</protein>
<dbReference type="AlphaFoldDB" id="Q5C2R3"/>
<name>Q5C2R3_SCHJA</name>
<proteinExistence type="evidence at transcript level"/>
<organism evidence="1">
    <name type="scientific">Schistosoma japonicum</name>
    <name type="common">Blood fluke</name>
    <dbReference type="NCBI Taxonomy" id="6182"/>
    <lineage>
        <taxon>Eukaryota</taxon>
        <taxon>Metazoa</taxon>
        <taxon>Spiralia</taxon>
        <taxon>Lophotrochozoa</taxon>
        <taxon>Platyhelminthes</taxon>
        <taxon>Trematoda</taxon>
        <taxon>Digenea</taxon>
        <taxon>Strigeidida</taxon>
        <taxon>Schistosomatoidea</taxon>
        <taxon>Schistosomatidae</taxon>
        <taxon>Schistosoma</taxon>
    </lineage>
</organism>
<dbReference type="EMBL" id="AY810173">
    <property type="protein sequence ID" value="AAX26062.1"/>
    <property type="molecule type" value="mRNA"/>
</dbReference>
<evidence type="ECO:0000313" key="1">
    <source>
        <dbReference type="EMBL" id="AAX26062.1"/>
    </source>
</evidence>
<reference evidence="1" key="2">
    <citation type="journal article" date="2006" name="PLoS Pathog.">
        <title>New perspectives on host-parasite interplay by comparative transcriptomic and proteomic analyses of Schistosoma japonicum.</title>
        <authorList>
            <person name="Liu F."/>
            <person name="Lu J."/>
            <person name="Hu W."/>
            <person name="Wang S.Y."/>
            <person name="Cui S.J."/>
            <person name="Chi M."/>
            <person name="Yan Q."/>
            <person name="Wang X.R."/>
            <person name="Song H.D."/>
            <person name="Xu X.N."/>
            <person name="Wang J.J."/>
            <person name="Zhang X.L."/>
            <person name="Zhang X."/>
            <person name="Wang Z.Q."/>
            <person name="Xue C.L."/>
            <person name="Brindley P.J."/>
            <person name="McManus D.P."/>
            <person name="Yang P.Y."/>
            <person name="Feng Z."/>
            <person name="Chen Z."/>
            <person name="Han Z.G."/>
        </authorList>
    </citation>
    <scope>NUCLEOTIDE SEQUENCE</scope>
</reference>
<sequence length="82" mass="10583">MYFIDYSRHIKRIIYRFVERQHRRKFIIPFQMSHELWRTYNLTWRIGTNTISNMLWDIRFKCLSKLRIRYIFLRKDINFTYL</sequence>
<reference evidence="1" key="1">
    <citation type="submission" date="2005-03" db="EMBL/GenBank/DDBJ databases">
        <authorList>
            <person name="Han Z."/>
        </authorList>
    </citation>
    <scope>NUCLEOTIDE SEQUENCE</scope>
</reference>